<feature type="region of interest" description="Disordered" evidence="2">
    <location>
        <begin position="248"/>
        <end position="289"/>
    </location>
</feature>
<dbReference type="PANTHER" id="PTHR28583">
    <property type="entry name" value="ACID AMIDASE"/>
    <property type="match status" value="1"/>
</dbReference>
<dbReference type="Proteomes" id="UP001141434">
    <property type="component" value="Unassembled WGS sequence"/>
</dbReference>
<dbReference type="EMBL" id="JAPMSZ010000004">
    <property type="protein sequence ID" value="KAJ5104618.1"/>
    <property type="molecule type" value="Genomic_DNA"/>
</dbReference>
<dbReference type="GeneID" id="81391715"/>
<dbReference type="EC" id="3.5.1.23" evidence="1"/>
<accession>A0A9W9FQN2</accession>
<dbReference type="AlphaFoldDB" id="A0A9W9FQN2"/>
<comment type="caution">
    <text evidence="3">The sequence shown here is derived from an EMBL/GenBank/DDBJ whole genome shotgun (WGS) entry which is preliminary data.</text>
</comment>
<dbReference type="Gene3D" id="3.60.60.10">
    <property type="entry name" value="Penicillin V Acylase, Chain A"/>
    <property type="match status" value="1"/>
</dbReference>
<evidence type="ECO:0000256" key="1">
    <source>
        <dbReference type="ARBA" id="ARBA00011891"/>
    </source>
</evidence>
<name>A0A9W9FQN2_9EURO</name>
<evidence type="ECO:0000313" key="4">
    <source>
        <dbReference type="Proteomes" id="UP001141434"/>
    </source>
</evidence>
<feature type="compositionally biased region" description="Basic and acidic residues" evidence="2">
    <location>
        <begin position="273"/>
        <end position="284"/>
    </location>
</feature>
<dbReference type="PANTHER" id="PTHR28583:SF1">
    <property type="entry name" value="ACID CERAMIDASE"/>
    <property type="match status" value="1"/>
</dbReference>
<reference evidence="3" key="2">
    <citation type="journal article" date="2023" name="IMA Fungus">
        <title>Comparative genomic study of the Penicillium genus elucidates a diverse pangenome and 15 lateral gene transfer events.</title>
        <authorList>
            <person name="Petersen C."/>
            <person name="Sorensen T."/>
            <person name="Nielsen M.R."/>
            <person name="Sondergaard T.E."/>
            <person name="Sorensen J.L."/>
            <person name="Fitzpatrick D.A."/>
            <person name="Frisvad J.C."/>
            <person name="Nielsen K.L."/>
        </authorList>
    </citation>
    <scope>NUCLEOTIDE SEQUENCE</scope>
    <source>
        <strain evidence="3">IBT 34128</strain>
    </source>
</reference>
<evidence type="ECO:0000313" key="3">
    <source>
        <dbReference type="EMBL" id="KAJ5104618.1"/>
    </source>
</evidence>
<evidence type="ECO:0000256" key="2">
    <source>
        <dbReference type="SAM" id="MobiDB-lite"/>
    </source>
</evidence>
<sequence length="351" mass="39749">MRSLVGMFDELIQPISCYIPETEEICGISRITGIHLYLLVCLNVVLDLLMGCTSGGVRVKDADNTKMMHFRTLDWGMDPLRDLIVQLDFVGDSNPDKVIASSITYVGFVGMLTGVRQDLSASLNFRPVHDSSRNVAFYFNHVLHHPGSQTLTLDQIVANIPSIPTTVAYLIFSDGSSAVTMEKDHRRAVVRSSKSFIVVTNHDQQLTSTPTEIVVEENNARWSCMQAKWDHKIRENVQARFDAEKEIEFAQRDHPVPPQGTRSSLRLRQKQRQSQEEERDKTRAESQASLLASSKHLRLAITKKEAIRWLKTYPTANEFTHYAALLDSAAGNIFWVERYDPALDETDLENE</sequence>
<keyword evidence="4" id="KW-1185">Reference proteome</keyword>
<reference evidence="3" key="1">
    <citation type="submission" date="2022-11" db="EMBL/GenBank/DDBJ databases">
        <authorList>
            <person name="Petersen C."/>
        </authorList>
    </citation>
    <scope>NUCLEOTIDE SEQUENCE</scope>
    <source>
        <strain evidence="3">IBT 34128</strain>
    </source>
</reference>
<proteinExistence type="predicted"/>
<dbReference type="GO" id="GO:0017040">
    <property type="term" value="F:N-acylsphingosine amidohydrolase activity"/>
    <property type="evidence" value="ECO:0007669"/>
    <property type="project" value="UniProtKB-EC"/>
</dbReference>
<dbReference type="OrthoDB" id="5273684at2759"/>
<organism evidence="3 4">
    <name type="scientific">Penicillium alfredii</name>
    <dbReference type="NCBI Taxonomy" id="1506179"/>
    <lineage>
        <taxon>Eukaryota</taxon>
        <taxon>Fungi</taxon>
        <taxon>Dikarya</taxon>
        <taxon>Ascomycota</taxon>
        <taxon>Pezizomycotina</taxon>
        <taxon>Eurotiomycetes</taxon>
        <taxon>Eurotiomycetidae</taxon>
        <taxon>Eurotiales</taxon>
        <taxon>Aspergillaceae</taxon>
        <taxon>Penicillium</taxon>
    </lineage>
</organism>
<dbReference type="RefSeq" id="XP_056513614.1">
    <property type="nucleotide sequence ID" value="XM_056652547.1"/>
</dbReference>
<protein>
    <recommendedName>
        <fullName evidence="1">ceramidase</fullName>
        <ecNumber evidence="1">3.5.1.23</ecNumber>
    </recommendedName>
</protein>
<gene>
    <name evidence="3" type="ORF">NUU61_001965</name>
</gene>
<feature type="non-terminal residue" evidence="3">
    <location>
        <position position="1"/>
    </location>
</feature>